<evidence type="ECO:0000256" key="1">
    <source>
        <dbReference type="SAM" id="MobiDB-lite"/>
    </source>
</evidence>
<evidence type="ECO:0008006" key="4">
    <source>
        <dbReference type="Google" id="ProtNLM"/>
    </source>
</evidence>
<dbReference type="InterPro" id="IPR039471">
    <property type="entry name" value="CXorf65-like"/>
</dbReference>
<dbReference type="InParanoid" id="B3RIT2"/>
<feature type="region of interest" description="Disordered" evidence="1">
    <location>
        <begin position="136"/>
        <end position="174"/>
    </location>
</feature>
<dbReference type="KEGG" id="tad:TRIADDRAFT_51356"/>
<reference evidence="2 3" key="1">
    <citation type="journal article" date="2008" name="Nature">
        <title>The Trichoplax genome and the nature of placozoans.</title>
        <authorList>
            <person name="Srivastava M."/>
            <person name="Begovic E."/>
            <person name="Chapman J."/>
            <person name="Putnam N.H."/>
            <person name="Hellsten U."/>
            <person name="Kawashima T."/>
            <person name="Kuo A."/>
            <person name="Mitros T."/>
            <person name="Salamov A."/>
            <person name="Carpenter M.L."/>
            <person name="Signorovitch A.Y."/>
            <person name="Moreno M.A."/>
            <person name="Kamm K."/>
            <person name="Grimwood J."/>
            <person name="Schmutz J."/>
            <person name="Shapiro H."/>
            <person name="Grigoriev I.V."/>
            <person name="Buss L.W."/>
            <person name="Schierwater B."/>
            <person name="Dellaporta S.L."/>
            <person name="Rokhsar D.S."/>
        </authorList>
    </citation>
    <scope>NUCLEOTIDE SEQUENCE [LARGE SCALE GENOMIC DNA]</scope>
    <source>
        <strain evidence="2 3">Grell-BS-1999</strain>
    </source>
</reference>
<name>B3RIT2_TRIAD</name>
<dbReference type="Proteomes" id="UP000009022">
    <property type="component" value="Unassembled WGS sequence"/>
</dbReference>
<dbReference type="PhylomeDB" id="B3RIT2"/>
<dbReference type="PANTHER" id="PTHR33887:SF5">
    <property type="entry name" value="PB1 DOMAIN-CONTAINING PROTEIN"/>
    <property type="match status" value="1"/>
</dbReference>
<accession>B3RIT2</accession>
<evidence type="ECO:0000313" key="2">
    <source>
        <dbReference type="EMBL" id="EDV28443.1"/>
    </source>
</evidence>
<dbReference type="eggNOG" id="ENOG502S8Y5">
    <property type="taxonomic scope" value="Eukaryota"/>
</dbReference>
<proteinExistence type="predicted"/>
<organism evidence="2 3">
    <name type="scientific">Trichoplax adhaerens</name>
    <name type="common">Trichoplax reptans</name>
    <dbReference type="NCBI Taxonomy" id="10228"/>
    <lineage>
        <taxon>Eukaryota</taxon>
        <taxon>Metazoa</taxon>
        <taxon>Placozoa</taxon>
        <taxon>Uniplacotomia</taxon>
        <taxon>Trichoplacea</taxon>
        <taxon>Trichoplacidae</taxon>
        <taxon>Trichoplax</taxon>
    </lineage>
</organism>
<dbReference type="AlphaFoldDB" id="B3RIT2"/>
<dbReference type="PANTHER" id="PTHR33887">
    <property type="entry name" value="PB1 DOMAIN-CONTAINING PROTEIN"/>
    <property type="match status" value="1"/>
</dbReference>
<keyword evidence="3" id="KW-1185">Reference proteome</keyword>
<dbReference type="CTD" id="6749663"/>
<dbReference type="RefSeq" id="XP_002107645.1">
    <property type="nucleotide sequence ID" value="XM_002107609.1"/>
</dbReference>
<evidence type="ECO:0000313" key="3">
    <source>
        <dbReference type="Proteomes" id="UP000009022"/>
    </source>
</evidence>
<feature type="compositionally biased region" description="Basic and acidic residues" evidence="1">
    <location>
        <begin position="147"/>
        <end position="166"/>
    </location>
</feature>
<dbReference type="OrthoDB" id="2109241at2759"/>
<dbReference type="OMA" id="CKCEMQA"/>
<dbReference type="HOGENOM" id="CLU_1316929_0_0_1"/>
<dbReference type="EMBL" id="DS985241">
    <property type="protein sequence ID" value="EDV28443.1"/>
    <property type="molecule type" value="Genomic_DNA"/>
</dbReference>
<dbReference type="GeneID" id="6749663"/>
<protein>
    <recommendedName>
        <fullName evidence="4">PB1 domain-containing protein</fullName>
    </recommendedName>
</protein>
<dbReference type="Pfam" id="PF15874">
    <property type="entry name" value="Il2rg"/>
    <property type="match status" value="1"/>
</dbReference>
<gene>
    <name evidence="2" type="ORF">TRIADDRAFT_51356</name>
</gene>
<sequence>MFIKVRYSDSKEVIVNPNCRVFVLLESLKKTCSLESDVTVDLSDEEGNVKFLSDSLNSYANEHLNERSSYILIRVQKSSNDTKNYVPLLIDDEVINEEFLARLQPKITIEESASMQSLTTKALAPQARRTSWFVGKKSRNGSNKTKSINEAKLKTGQDKSTTEKRSTSQIGRKIKSPSREFKAVLRPSTIVNVMFKFHFWQSNPFNRGS</sequence>